<dbReference type="AlphaFoldDB" id="A0AAV4XG57"/>
<organism evidence="1 2">
    <name type="scientific">Caerostris extrusa</name>
    <name type="common">Bark spider</name>
    <name type="synonym">Caerostris bankana</name>
    <dbReference type="NCBI Taxonomy" id="172846"/>
    <lineage>
        <taxon>Eukaryota</taxon>
        <taxon>Metazoa</taxon>
        <taxon>Ecdysozoa</taxon>
        <taxon>Arthropoda</taxon>
        <taxon>Chelicerata</taxon>
        <taxon>Arachnida</taxon>
        <taxon>Araneae</taxon>
        <taxon>Araneomorphae</taxon>
        <taxon>Entelegynae</taxon>
        <taxon>Araneoidea</taxon>
        <taxon>Araneidae</taxon>
        <taxon>Caerostris</taxon>
    </lineage>
</organism>
<reference evidence="1 2" key="1">
    <citation type="submission" date="2021-06" db="EMBL/GenBank/DDBJ databases">
        <title>Caerostris extrusa draft genome.</title>
        <authorList>
            <person name="Kono N."/>
            <person name="Arakawa K."/>
        </authorList>
    </citation>
    <scope>NUCLEOTIDE SEQUENCE [LARGE SCALE GENOMIC DNA]</scope>
</reference>
<name>A0AAV4XG57_CAEEX</name>
<dbReference type="Proteomes" id="UP001054945">
    <property type="component" value="Unassembled WGS sequence"/>
</dbReference>
<evidence type="ECO:0000313" key="1">
    <source>
        <dbReference type="EMBL" id="GIY92763.1"/>
    </source>
</evidence>
<proteinExistence type="predicted"/>
<protein>
    <submittedName>
        <fullName evidence="1">Uncharacterized protein</fullName>
    </submittedName>
</protein>
<evidence type="ECO:0000313" key="2">
    <source>
        <dbReference type="Proteomes" id="UP001054945"/>
    </source>
</evidence>
<accession>A0AAV4XG57</accession>
<comment type="caution">
    <text evidence="1">The sequence shown here is derived from an EMBL/GenBank/DDBJ whole genome shotgun (WGS) entry which is preliminary data.</text>
</comment>
<sequence>MLDNHLIISSSLPPPTFSVTLLSSGERNSQRGRRMLIPMATKLWKLFRILQNKKKEKKSWHGSVTFLCSSIRAICFNLLELRSLFRVTCDGDASRFGI</sequence>
<dbReference type="EMBL" id="BPLR01000193">
    <property type="protein sequence ID" value="GIY92763.1"/>
    <property type="molecule type" value="Genomic_DNA"/>
</dbReference>
<keyword evidence="2" id="KW-1185">Reference proteome</keyword>
<gene>
    <name evidence="1" type="ORF">CEXT_246501</name>
</gene>